<keyword evidence="4 8" id="KW-0521">NADP</keyword>
<comment type="similarity">
    <text evidence="2 8">Belongs to the AlaDH/PNT family.</text>
</comment>
<evidence type="ECO:0000256" key="7">
    <source>
        <dbReference type="ARBA" id="ARBA00048202"/>
    </source>
</evidence>
<evidence type="ECO:0000256" key="3">
    <source>
        <dbReference type="ARBA" id="ARBA00022741"/>
    </source>
</evidence>
<feature type="compositionally biased region" description="Low complexity" evidence="9">
    <location>
        <begin position="398"/>
        <end position="432"/>
    </location>
</feature>
<dbReference type="EMBL" id="JBHSJF010000002">
    <property type="protein sequence ID" value="MFC5066985.1"/>
    <property type="molecule type" value="Genomic_DNA"/>
</dbReference>
<dbReference type="NCBIfam" id="NF006942">
    <property type="entry name" value="PRK09424.1"/>
    <property type="match status" value="1"/>
</dbReference>
<dbReference type="SMART" id="SM01002">
    <property type="entry name" value="AlaDh_PNT_C"/>
    <property type="match status" value="1"/>
</dbReference>
<reference evidence="13" key="1">
    <citation type="journal article" date="2019" name="Int. J. Syst. Evol. Microbiol.">
        <title>The Global Catalogue of Microorganisms (GCM) 10K type strain sequencing project: providing services to taxonomists for standard genome sequencing and annotation.</title>
        <authorList>
            <consortium name="The Broad Institute Genomics Platform"/>
            <consortium name="The Broad Institute Genome Sequencing Center for Infectious Disease"/>
            <person name="Wu L."/>
            <person name="Ma J."/>
        </authorList>
    </citation>
    <scope>NUCLEOTIDE SEQUENCE [LARGE SCALE GENOMIC DNA]</scope>
    <source>
        <strain evidence="13">CGMCC 1.16444</strain>
    </source>
</reference>
<feature type="domain" description="Alanine dehydrogenase/pyridine nucleotide transhydrogenase N-terminal" evidence="11">
    <location>
        <begin position="4"/>
        <end position="139"/>
    </location>
</feature>
<evidence type="ECO:0000256" key="5">
    <source>
        <dbReference type="ARBA" id="ARBA00022967"/>
    </source>
</evidence>
<dbReference type="Proteomes" id="UP001595796">
    <property type="component" value="Unassembled WGS sequence"/>
</dbReference>
<comment type="caution">
    <text evidence="12">The sequence shown here is derived from an EMBL/GenBank/DDBJ whole genome shotgun (WGS) entry which is preliminary data.</text>
</comment>
<sequence>MRISVLSETDPNEGRVAATPETVKKLKGLGADVVVQKGAGIRSGILDADYEAAGATIEGTASKIAAKSDVILAVRRPTVAQIDGANVGAAVISIMDPYGNEAELAKIAGTKTSAFAMELMPRITRAQVMDVLSSQANLAGYRAVIDASAEYGRAFPMMMTAAGTVPAARVFIMGVGVAGLQAIATARRLGAIVTATDVRPATKEQVESLGAKFIAVEDDEFKQAETSGGYAKEMSKEYQAKQAELVASHIAKQDVVITTALIPGRPAPKLVTKAMVESMKPGSVLIDLAVERGGNVELAKAGEVVIHNGVKIVGHLNVAGRLAASASALYAKNLIAFLETLIDKEKKTLAINWDDELVKATGLTRDGAVVHDQFKGGSSAKPTAKPAAEKPAADKPAAKPAAAKSTATKTAAAKPAAAKTPAAPRKPAAPKSAPKPKDA</sequence>
<evidence type="ECO:0000313" key="13">
    <source>
        <dbReference type="Proteomes" id="UP001595796"/>
    </source>
</evidence>
<dbReference type="CDD" id="cd05304">
    <property type="entry name" value="Rubrum_tdh"/>
    <property type="match status" value="1"/>
</dbReference>
<dbReference type="RefSeq" id="WP_114957393.1">
    <property type="nucleotide sequence ID" value="NZ_JBHSJF010000002.1"/>
</dbReference>
<accession>A0ABV9YZX1</accession>
<dbReference type="PIRSF" id="PIRSF000203">
    <property type="entry name" value="NADP_transhydrogenase_alpha"/>
    <property type="match status" value="1"/>
</dbReference>
<dbReference type="Pfam" id="PF05222">
    <property type="entry name" value="AlaDh_PNT_N"/>
    <property type="match status" value="1"/>
</dbReference>
<dbReference type="SUPFAM" id="SSF51735">
    <property type="entry name" value="NAD(P)-binding Rossmann-fold domains"/>
    <property type="match status" value="1"/>
</dbReference>
<feature type="domain" description="Alanine dehydrogenase/pyridine nucleotide transhydrogenase NAD(H)-binding" evidence="10">
    <location>
        <begin position="148"/>
        <end position="314"/>
    </location>
</feature>
<protein>
    <recommendedName>
        <fullName evidence="8">NAD(P) transhydrogenase subunit alpha</fullName>
        <ecNumber evidence="8">7.1.1.1</ecNumber>
    </recommendedName>
</protein>
<dbReference type="InterPro" id="IPR036291">
    <property type="entry name" value="NAD(P)-bd_dom_sf"/>
</dbReference>
<feature type="region of interest" description="Disordered" evidence="9">
    <location>
        <begin position="373"/>
        <end position="439"/>
    </location>
</feature>
<dbReference type="PANTHER" id="PTHR10160:SF19">
    <property type="entry name" value="PROTON-TRANSLOCATING NAD(P)(+) TRANSHYDROGENASE"/>
    <property type="match status" value="1"/>
</dbReference>
<evidence type="ECO:0000256" key="1">
    <source>
        <dbReference type="ARBA" id="ARBA00003943"/>
    </source>
</evidence>
<dbReference type="EC" id="7.1.1.1" evidence="8"/>
<evidence type="ECO:0000256" key="6">
    <source>
        <dbReference type="ARBA" id="ARBA00023027"/>
    </source>
</evidence>
<feature type="compositionally biased region" description="Basic and acidic residues" evidence="9">
    <location>
        <begin position="387"/>
        <end position="397"/>
    </location>
</feature>
<evidence type="ECO:0000259" key="10">
    <source>
        <dbReference type="SMART" id="SM01002"/>
    </source>
</evidence>
<organism evidence="12 13">
    <name type="scientific">Flaviflagellibacter deserti</name>
    <dbReference type="NCBI Taxonomy" id="2267266"/>
    <lineage>
        <taxon>Bacteria</taxon>
        <taxon>Pseudomonadati</taxon>
        <taxon>Pseudomonadota</taxon>
        <taxon>Alphaproteobacteria</taxon>
        <taxon>Hyphomicrobiales</taxon>
        <taxon>Flaviflagellibacter</taxon>
    </lineage>
</organism>
<evidence type="ECO:0000256" key="4">
    <source>
        <dbReference type="ARBA" id="ARBA00022857"/>
    </source>
</evidence>
<keyword evidence="13" id="KW-1185">Reference proteome</keyword>
<dbReference type="Pfam" id="PF01262">
    <property type="entry name" value="AlaDh_PNT_C"/>
    <property type="match status" value="1"/>
</dbReference>
<keyword evidence="5 8" id="KW-1278">Translocase</keyword>
<dbReference type="InterPro" id="IPR007886">
    <property type="entry name" value="AlaDH/PNT_N"/>
</dbReference>
<comment type="function">
    <text evidence="1 8">The transhydrogenation between NADH and NADP is coupled to respiration and ATP hydrolysis and functions as a proton pump across the membrane.</text>
</comment>
<evidence type="ECO:0000256" key="9">
    <source>
        <dbReference type="SAM" id="MobiDB-lite"/>
    </source>
</evidence>
<keyword evidence="6 8" id="KW-0520">NAD</keyword>
<gene>
    <name evidence="12" type="ORF">ACFPFW_03035</name>
</gene>
<evidence type="ECO:0000256" key="2">
    <source>
        <dbReference type="ARBA" id="ARBA00005689"/>
    </source>
</evidence>
<proteinExistence type="inferred from homology"/>
<evidence type="ECO:0000259" key="11">
    <source>
        <dbReference type="SMART" id="SM01003"/>
    </source>
</evidence>
<dbReference type="InterPro" id="IPR026255">
    <property type="entry name" value="NADP_transhyd_a"/>
</dbReference>
<comment type="catalytic activity">
    <reaction evidence="7 8">
        <text>NAD(+) + NADPH + H(+)(in) = NADH + NADP(+) + H(+)(out)</text>
        <dbReference type="Rhea" id="RHEA:47992"/>
        <dbReference type="ChEBI" id="CHEBI:15378"/>
        <dbReference type="ChEBI" id="CHEBI:57540"/>
        <dbReference type="ChEBI" id="CHEBI:57783"/>
        <dbReference type="ChEBI" id="CHEBI:57945"/>
        <dbReference type="ChEBI" id="CHEBI:58349"/>
        <dbReference type="EC" id="7.1.1.1"/>
    </reaction>
</comment>
<dbReference type="InterPro" id="IPR008143">
    <property type="entry name" value="Ala_DH/PNT_CS2"/>
</dbReference>
<dbReference type="SMART" id="SM01003">
    <property type="entry name" value="AlaDh_PNT_N"/>
    <property type="match status" value="1"/>
</dbReference>
<dbReference type="SUPFAM" id="SSF52283">
    <property type="entry name" value="Formate/glycerate dehydrogenase catalytic domain-like"/>
    <property type="match status" value="1"/>
</dbReference>
<dbReference type="PANTHER" id="PTHR10160">
    <property type="entry name" value="NAD(P) TRANSHYDROGENASE"/>
    <property type="match status" value="1"/>
</dbReference>
<dbReference type="PROSITE" id="PS00837">
    <property type="entry name" value="ALADH_PNT_2"/>
    <property type="match status" value="1"/>
</dbReference>
<evidence type="ECO:0000313" key="12">
    <source>
        <dbReference type="EMBL" id="MFC5066985.1"/>
    </source>
</evidence>
<keyword evidence="3 8" id="KW-0547">Nucleotide-binding</keyword>
<name>A0ABV9YZX1_9HYPH</name>
<evidence type="ECO:0000256" key="8">
    <source>
        <dbReference type="PIRNR" id="PIRNR000203"/>
    </source>
</evidence>
<dbReference type="Gene3D" id="3.40.50.720">
    <property type="entry name" value="NAD(P)-binding Rossmann-like Domain"/>
    <property type="match status" value="2"/>
</dbReference>
<dbReference type="InterPro" id="IPR007698">
    <property type="entry name" value="AlaDH/PNT_NAD(H)-bd"/>
</dbReference>